<sequence>MLYFMLTVAGHVPLKFCSIGTSYGGDSVVYMTLFCNATQRRKDAKNELRCIAATTPQLPPICCNEDVLQVLYDYNYKHHPNRLGTVINERSLLDPPIPGWTGFVPRAKVTELGHGVRYHVMAKNCFQNFKSLIDRVPYDPSIVGEVPHAYQRFYRPEGMMPKYTGHIPRKCLSFPAFRVMWYIILTVSLDFFPLLLGMLSSAVSNLGKSVKGGVLNELNRYSRIR</sequence>
<feature type="transmembrane region" description="Helical" evidence="1">
    <location>
        <begin position="179"/>
        <end position="199"/>
    </location>
</feature>
<evidence type="ECO:0000256" key="1">
    <source>
        <dbReference type="SAM" id="Phobius"/>
    </source>
</evidence>
<dbReference type="InterPro" id="IPR055215">
    <property type="entry name" value="SPMIP5_dom"/>
</dbReference>
<dbReference type="PANTHER" id="PTHR47301:SF1">
    <property type="entry name" value="CHROMOSOME 10 OPEN READING FRAME 82"/>
    <property type="match status" value="1"/>
</dbReference>
<proteinExistence type="predicted"/>
<dbReference type="Ensembl" id="ENSDNVT00000016783.1">
    <property type="protein sequence ID" value="ENSDNVP00000013972.1"/>
    <property type="gene ID" value="ENSDNVG00000009827.1"/>
</dbReference>
<organism evidence="3 4">
    <name type="scientific">Dromaius novaehollandiae</name>
    <name type="common">Emu</name>
    <dbReference type="NCBI Taxonomy" id="8790"/>
    <lineage>
        <taxon>Eukaryota</taxon>
        <taxon>Metazoa</taxon>
        <taxon>Chordata</taxon>
        <taxon>Craniata</taxon>
        <taxon>Vertebrata</taxon>
        <taxon>Euteleostomi</taxon>
        <taxon>Archelosauria</taxon>
        <taxon>Archosauria</taxon>
        <taxon>Dinosauria</taxon>
        <taxon>Saurischia</taxon>
        <taxon>Theropoda</taxon>
        <taxon>Coelurosauria</taxon>
        <taxon>Aves</taxon>
        <taxon>Palaeognathae</taxon>
        <taxon>Casuariiformes</taxon>
        <taxon>Dromaiidae</taxon>
        <taxon>Dromaius</taxon>
    </lineage>
</organism>
<dbReference type="InterPro" id="IPR043246">
    <property type="entry name" value="SPMIP5"/>
</dbReference>
<dbReference type="AlphaFoldDB" id="A0A8C4JVA9"/>
<keyword evidence="4" id="KW-1185">Reference proteome</keyword>
<evidence type="ECO:0000313" key="4">
    <source>
        <dbReference type="Proteomes" id="UP000694423"/>
    </source>
</evidence>
<reference evidence="3" key="2">
    <citation type="submission" date="2025-09" db="UniProtKB">
        <authorList>
            <consortium name="Ensembl"/>
        </authorList>
    </citation>
    <scope>IDENTIFICATION</scope>
</reference>
<protein>
    <submittedName>
        <fullName evidence="3">Chromosome 10 open reading frame 82</fullName>
    </submittedName>
</protein>
<dbReference type="Pfam" id="PF22573">
    <property type="entry name" value="SPMIP5"/>
    <property type="match status" value="1"/>
</dbReference>
<name>A0A8C4JVA9_DRONO</name>
<keyword evidence="1" id="KW-0472">Membrane</keyword>
<reference evidence="3" key="1">
    <citation type="submission" date="2025-08" db="UniProtKB">
        <authorList>
            <consortium name="Ensembl"/>
        </authorList>
    </citation>
    <scope>IDENTIFICATION</scope>
</reference>
<accession>A0A8C4JVA9</accession>
<keyword evidence="1" id="KW-0812">Transmembrane</keyword>
<dbReference type="PANTHER" id="PTHR47301">
    <property type="entry name" value="HYPOTHETICAL PROTEIN LOC681006"/>
    <property type="match status" value="1"/>
</dbReference>
<dbReference type="Proteomes" id="UP000694423">
    <property type="component" value="Unplaced"/>
</dbReference>
<evidence type="ECO:0000259" key="2">
    <source>
        <dbReference type="Pfam" id="PF22573"/>
    </source>
</evidence>
<evidence type="ECO:0000313" key="3">
    <source>
        <dbReference type="Ensembl" id="ENSDNVP00000013972.1"/>
    </source>
</evidence>
<feature type="domain" description="Sperm-associated microtubule inner protein 5" evidence="2">
    <location>
        <begin position="89"/>
        <end position="135"/>
    </location>
</feature>
<keyword evidence="1" id="KW-1133">Transmembrane helix</keyword>